<evidence type="ECO:0000256" key="3">
    <source>
        <dbReference type="ARBA" id="ARBA00022676"/>
    </source>
</evidence>
<dbReference type="GO" id="GO:0004731">
    <property type="term" value="F:purine-nucleoside phosphorylase activity"/>
    <property type="evidence" value="ECO:0007669"/>
    <property type="project" value="InterPro"/>
</dbReference>
<reference evidence="8" key="1">
    <citation type="journal article" date="2009" name="BMC Bioinformatics">
        <title>The Mycoplasma conjunctivae genome sequencing, annotation and analysis.</title>
        <authorList>
            <person name="Calderon-Copete S.P."/>
            <person name="Wigger G."/>
            <person name="Wunderlin C."/>
            <person name="Schmidheini T."/>
            <person name="Frey J."/>
            <person name="Quail M.A."/>
            <person name="Falquet L."/>
        </authorList>
    </citation>
    <scope>NUCLEOTIDE SEQUENCE [LARGE SCALE GENOMIC DNA]</scope>
    <source>
        <strain evidence="8">ATCC 25834 / NCTC 10147 / HRC/581</strain>
    </source>
</reference>
<dbReference type="EC" id="2.4.2.3" evidence="1"/>
<dbReference type="InterPro" id="IPR004402">
    <property type="entry name" value="DeoD-type"/>
</dbReference>
<evidence type="ECO:0000256" key="5">
    <source>
        <dbReference type="ARBA" id="ARBA00048447"/>
    </source>
</evidence>
<keyword evidence="4" id="KW-0808">Transferase</keyword>
<evidence type="ECO:0000313" key="8">
    <source>
        <dbReference type="Proteomes" id="UP000001491"/>
    </source>
</evidence>
<protein>
    <recommendedName>
        <fullName evidence="2">Uridine phosphorylase</fullName>
        <ecNumber evidence="1">2.4.2.3</ecNumber>
    </recommendedName>
</protein>
<dbReference type="Gene3D" id="3.40.50.1580">
    <property type="entry name" value="Nucleoside phosphorylase domain"/>
    <property type="match status" value="1"/>
</dbReference>
<dbReference type="Proteomes" id="UP000001491">
    <property type="component" value="Chromosome"/>
</dbReference>
<dbReference type="KEGG" id="mco:MCJ_005600"/>
<dbReference type="PANTHER" id="PTHR43691">
    <property type="entry name" value="URIDINE PHOSPHORYLASE"/>
    <property type="match status" value="1"/>
</dbReference>
<dbReference type="EMBL" id="FM864216">
    <property type="protein sequence ID" value="CAT05259.1"/>
    <property type="molecule type" value="Genomic_DNA"/>
</dbReference>
<dbReference type="GO" id="GO:0005829">
    <property type="term" value="C:cytosol"/>
    <property type="evidence" value="ECO:0007669"/>
    <property type="project" value="TreeGrafter"/>
</dbReference>
<proteinExistence type="predicted"/>
<evidence type="ECO:0000256" key="4">
    <source>
        <dbReference type="ARBA" id="ARBA00022679"/>
    </source>
</evidence>
<dbReference type="NCBIfam" id="NF004489">
    <property type="entry name" value="PRK05819.1"/>
    <property type="match status" value="1"/>
</dbReference>
<dbReference type="InterPro" id="IPR000845">
    <property type="entry name" value="Nucleoside_phosphorylase_d"/>
</dbReference>
<gene>
    <name evidence="7" type="primary">deoD</name>
    <name evidence="7" type="ordered locus">MCJ_005600</name>
</gene>
<dbReference type="NCBIfam" id="TIGR00107">
    <property type="entry name" value="deoD"/>
    <property type="match status" value="1"/>
</dbReference>
<keyword evidence="8" id="KW-1185">Reference proteome</keyword>
<dbReference type="PANTHER" id="PTHR43691:SF11">
    <property type="entry name" value="FI09636P-RELATED"/>
    <property type="match status" value="1"/>
</dbReference>
<sequence>MTPHISASKNEIAPLVLMPGDPLRAKFIADNFLENAKLVSSVRNMFIYTGSYKGREVTIAASGMGSGSIGIYAYELFKFYDVEKIIRLGSAGSYTSKLNVNDLIIAKSAYADSCSFAKLISGKPLHNAYADKDIIVDILASAQKQGIKITLENVHSTDVFYSIRDLSKTIEITKASAVEMESYALFTVANALNKKAGSILTISDSLITGDSLPSSQREQGFRTMIKLALEIN</sequence>
<dbReference type="AlphaFoldDB" id="C5J6Z6"/>
<evidence type="ECO:0000313" key="7">
    <source>
        <dbReference type="EMBL" id="CAT05259.1"/>
    </source>
</evidence>
<dbReference type="HOGENOM" id="CLU_068457_2_0_14"/>
<accession>C5J6Z6</accession>
<comment type="catalytic activity">
    <reaction evidence="5">
        <text>uridine + phosphate = alpha-D-ribose 1-phosphate + uracil</text>
        <dbReference type="Rhea" id="RHEA:24388"/>
        <dbReference type="ChEBI" id="CHEBI:16704"/>
        <dbReference type="ChEBI" id="CHEBI:17568"/>
        <dbReference type="ChEBI" id="CHEBI:43474"/>
        <dbReference type="ChEBI" id="CHEBI:57720"/>
        <dbReference type="EC" id="2.4.2.3"/>
    </reaction>
</comment>
<evidence type="ECO:0000256" key="2">
    <source>
        <dbReference type="ARBA" id="ARBA00021980"/>
    </source>
</evidence>
<dbReference type="CDD" id="cd09006">
    <property type="entry name" value="PNP_EcPNPI-like"/>
    <property type="match status" value="1"/>
</dbReference>
<name>C5J6Z6_MESCH</name>
<dbReference type="SUPFAM" id="SSF53167">
    <property type="entry name" value="Purine and uridine phosphorylases"/>
    <property type="match status" value="1"/>
</dbReference>
<feature type="domain" description="Nucleoside phosphorylase" evidence="6">
    <location>
        <begin position="15"/>
        <end position="207"/>
    </location>
</feature>
<evidence type="ECO:0000259" key="6">
    <source>
        <dbReference type="Pfam" id="PF01048"/>
    </source>
</evidence>
<dbReference type="Pfam" id="PF01048">
    <property type="entry name" value="PNP_UDP_1"/>
    <property type="match status" value="1"/>
</dbReference>
<keyword evidence="3" id="KW-0328">Glycosyltransferase</keyword>
<dbReference type="InterPro" id="IPR035994">
    <property type="entry name" value="Nucleoside_phosphorylase_sf"/>
</dbReference>
<dbReference type="GO" id="GO:0004850">
    <property type="term" value="F:uridine phosphorylase activity"/>
    <property type="evidence" value="ECO:0007669"/>
    <property type="project" value="UniProtKB-EC"/>
</dbReference>
<evidence type="ECO:0000256" key="1">
    <source>
        <dbReference type="ARBA" id="ARBA00011888"/>
    </source>
</evidence>
<dbReference type="eggNOG" id="COG0813">
    <property type="taxonomic scope" value="Bacteria"/>
</dbReference>
<organism evidence="7 8">
    <name type="scientific">Mesomycoplasma conjunctivae (strain ATCC 25834 / NCTC 10147 / HRC/581)</name>
    <name type="common">Mycoplasma conjunctivae</name>
    <dbReference type="NCBI Taxonomy" id="572263"/>
    <lineage>
        <taxon>Bacteria</taxon>
        <taxon>Bacillati</taxon>
        <taxon>Mycoplasmatota</taxon>
        <taxon>Mycoplasmoidales</taxon>
        <taxon>Metamycoplasmataceae</taxon>
        <taxon>Mesomycoplasma</taxon>
    </lineage>
</organism>
<dbReference type="GO" id="GO:0006152">
    <property type="term" value="P:purine nucleoside catabolic process"/>
    <property type="evidence" value="ECO:0007669"/>
    <property type="project" value="TreeGrafter"/>
</dbReference>